<comment type="similarity">
    <text evidence="2 8">Belongs to the glycosyltransferase 92 family.</text>
</comment>
<keyword evidence="5" id="KW-0812">Transmembrane</keyword>
<dbReference type="EC" id="2.4.1.-" evidence="8"/>
<proteinExistence type="inferred from homology"/>
<evidence type="ECO:0000256" key="6">
    <source>
        <dbReference type="ARBA" id="ARBA00022989"/>
    </source>
</evidence>
<evidence type="ECO:0000256" key="1">
    <source>
        <dbReference type="ARBA" id="ARBA00004167"/>
    </source>
</evidence>
<evidence type="ECO:0000313" key="10">
    <source>
        <dbReference type="RefSeq" id="XP_013774577.1"/>
    </source>
</evidence>
<dbReference type="RefSeq" id="XP_013774577.1">
    <property type="nucleotide sequence ID" value="XM_013919123.1"/>
</dbReference>
<evidence type="ECO:0000256" key="8">
    <source>
        <dbReference type="RuleBase" id="RU366017"/>
    </source>
</evidence>
<comment type="subcellular location">
    <subcellularLocation>
        <location evidence="1">Membrane</location>
        <topology evidence="1">Single-pass membrane protein</topology>
    </subcellularLocation>
</comment>
<evidence type="ECO:0000256" key="7">
    <source>
        <dbReference type="ARBA" id="ARBA00023136"/>
    </source>
</evidence>
<keyword evidence="3 8" id="KW-0328">Glycosyltransferase</keyword>
<accession>A0ABM1B4E0</accession>
<dbReference type="Proteomes" id="UP000694941">
    <property type="component" value="Unplaced"/>
</dbReference>
<protein>
    <recommendedName>
        <fullName evidence="8">Glycosyltransferase family 92 protein</fullName>
        <ecNumber evidence="8">2.4.1.-</ecNumber>
    </recommendedName>
</protein>
<organism evidence="9 10">
    <name type="scientific">Limulus polyphemus</name>
    <name type="common">Atlantic horseshoe crab</name>
    <dbReference type="NCBI Taxonomy" id="6850"/>
    <lineage>
        <taxon>Eukaryota</taxon>
        <taxon>Metazoa</taxon>
        <taxon>Ecdysozoa</taxon>
        <taxon>Arthropoda</taxon>
        <taxon>Chelicerata</taxon>
        <taxon>Merostomata</taxon>
        <taxon>Xiphosura</taxon>
        <taxon>Limulidae</taxon>
        <taxon>Limulus</taxon>
    </lineage>
</organism>
<sequence>MIIKFRANDKTDKYLVKLQTENDPGSVVKESQNYIMQMNLENAKDKDKEFISRWDFLHDGNNFQNESGDPTDFWRMVIPEIYIYSAFWDDRPSNSGTGPLIRIFGKVGLHFQNFDNVHCVLQFGESSATRILTRPLQGRYRFSAKCYDGGSIEFRCLVPPDQQPTAVSIISKEMSKPLHWIKVHYPKKTNLTNKIVVCTTPMYGDFDDYMQIIEIVAYYTTVGVSHFVFYNAGCSEKVITILKQLKQAGVSLDVLPFAKHGETDNRKWNERAQVISIQDCMYRNMFQYEYGLYIDLDEFVFPVQHETLQGLLKSEERKIPGDCCGEYLFRHVLYCLDYPSFPVQNVSFQFNTLLKTMKTNNTEGYDRSRYITKIAELEHHGCVHRVAHLLPRSRRYLVPDQVGFSHHYRRGVKYDKRIDCGNFINQRNSNITVYDPSLPLKFGNKMIELVKQWGILS</sequence>
<dbReference type="GeneID" id="106459496"/>
<evidence type="ECO:0000256" key="3">
    <source>
        <dbReference type="ARBA" id="ARBA00022676"/>
    </source>
</evidence>
<evidence type="ECO:0000256" key="2">
    <source>
        <dbReference type="ARBA" id="ARBA00007647"/>
    </source>
</evidence>
<keyword evidence="9" id="KW-1185">Reference proteome</keyword>
<keyword evidence="6" id="KW-1133">Transmembrane helix</keyword>
<gene>
    <name evidence="10" type="primary">LOC106459496</name>
</gene>
<evidence type="ECO:0000313" key="9">
    <source>
        <dbReference type="Proteomes" id="UP000694941"/>
    </source>
</evidence>
<keyword evidence="4 8" id="KW-0808">Transferase</keyword>
<reference evidence="10" key="1">
    <citation type="submission" date="2025-08" db="UniProtKB">
        <authorList>
            <consortium name="RefSeq"/>
        </authorList>
    </citation>
    <scope>IDENTIFICATION</scope>
    <source>
        <tissue evidence="10">Muscle</tissue>
    </source>
</reference>
<dbReference type="PANTHER" id="PTHR21461">
    <property type="entry name" value="GLYCOSYLTRANSFERASE FAMILY 92 PROTEIN"/>
    <property type="match status" value="1"/>
</dbReference>
<dbReference type="InterPro" id="IPR008166">
    <property type="entry name" value="Glyco_transf_92"/>
</dbReference>
<keyword evidence="7" id="KW-0472">Membrane</keyword>
<evidence type="ECO:0000256" key="4">
    <source>
        <dbReference type="ARBA" id="ARBA00022679"/>
    </source>
</evidence>
<name>A0ABM1B4E0_LIMPO</name>
<dbReference type="PANTHER" id="PTHR21461:SF40">
    <property type="entry name" value="GLYCOSYLTRANSFERASE FAMILY 92 PROTEIN"/>
    <property type="match status" value="1"/>
</dbReference>
<evidence type="ECO:0000256" key="5">
    <source>
        <dbReference type="ARBA" id="ARBA00022692"/>
    </source>
</evidence>
<dbReference type="Pfam" id="PF01697">
    <property type="entry name" value="Glyco_transf_92"/>
    <property type="match status" value="1"/>
</dbReference>